<dbReference type="RefSeq" id="XP_033573194.1">
    <property type="nucleotide sequence ID" value="XM_033728322.1"/>
</dbReference>
<feature type="transmembrane region" description="Helical" evidence="1">
    <location>
        <begin position="21"/>
        <end position="44"/>
    </location>
</feature>
<feature type="transmembrane region" description="Helical" evidence="1">
    <location>
        <begin position="56"/>
        <end position="74"/>
    </location>
</feature>
<reference evidence="4" key="2">
    <citation type="submission" date="2020-04" db="EMBL/GenBank/DDBJ databases">
        <authorList>
            <consortium name="NCBI Genome Project"/>
        </authorList>
    </citation>
    <scope>NUCLEOTIDE SEQUENCE</scope>
    <source>
        <strain evidence="4">CBS 304.34</strain>
    </source>
</reference>
<reference evidence="2 4" key="1">
    <citation type="journal article" date="2020" name="Stud. Mycol.">
        <title>101 Dothideomycetes genomes: a test case for predicting lifestyles and emergence of pathogens.</title>
        <authorList>
            <person name="Haridas S."/>
            <person name="Albert R."/>
            <person name="Binder M."/>
            <person name="Bloem J."/>
            <person name="Labutti K."/>
            <person name="Salamov A."/>
            <person name="Andreopoulos B."/>
            <person name="Baker S."/>
            <person name="Barry K."/>
            <person name="Bills G."/>
            <person name="Bluhm B."/>
            <person name="Cannon C."/>
            <person name="Castanera R."/>
            <person name="Culley D."/>
            <person name="Daum C."/>
            <person name="Ezra D."/>
            <person name="Gonzalez J."/>
            <person name="Henrissat B."/>
            <person name="Kuo A."/>
            <person name="Liang C."/>
            <person name="Lipzen A."/>
            <person name="Lutzoni F."/>
            <person name="Magnuson J."/>
            <person name="Mondo S."/>
            <person name="Nolan M."/>
            <person name="Ohm R."/>
            <person name="Pangilinan J."/>
            <person name="Park H.-J."/>
            <person name="Ramirez L."/>
            <person name="Alfaro M."/>
            <person name="Sun H."/>
            <person name="Tritt A."/>
            <person name="Yoshinaga Y."/>
            <person name="Zwiers L.-H."/>
            <person name="Turgeon B."/>
            <person name="Goodwin S."/>
            <person name="Spatafora J."/>
            <person name="Crous P."/>
            <person name="Grigoriev I."/>
        </authorList>
    </citation>
    <scope>NUCLEOTIDE SEQUENCE</scope>
    <source>
        <strain evidence="2 4">CBS 304.34</strain>
    </source>
</reference>
<reference evidence="4" key="3">
    <citation type="submission" date="2025-04" db="UniProtKB">
        <authorList>
            <consortium name="RefSeq"/>
        </authorList>
    </citation>
    <scope>IDENTIFICATION</scope>
    <source>
        <strain evidence="4">CBS 304.34</strain>
    </source>
</reference>
<sequence>MRRSMKQSQQPPTLPTSLVLNWLDIAITFLLPIAFSTLETYIIGPLSSNHWALHPLSIFIHLFIISLGLLPFLLTRHLSHKTAARCLFASLVLRLIWATSGFVCVDANIAADLANPLHYYFGAITPNDPDEQHNYSLWNHYIGTASGNASLFLLLNGQLFAYFWMLWERDHTPYKSYFHLKIAPFRSRYTLSSYSAARRALFASPTTYLLFFLLLGRALRASSSLGDFGTLALGIVTVLEKLIAGGGADARAWTVPSLALVVCALQLWLPHFAAGWDGLVCSIYRHENLPHRWFCHCGYEIVARKAAIERVVDEATEEDVGAVVRALGLETVALPTGKEGWGTRAAEIYS</sequence>
<evidence type="ECO:0000313" key="4">
    <source>
        <dbReference type="RefSeq" id="XP_033573194.1"/>
    </source>
</evidence>
<protein>
    <submittedName>
        <fullName evidence="2 4">Uncharacterized protein</fullName>
    </submittedName>
</protein>
<feature type="transmembrane region" description="Helical" evidence="1">
    <location>
        <begin position="149"/>
        <end position="167"/>
    </location>
</feature>
<evidence type="ECO:0000313" key="2">
    <source>
        <dbReference type="EMBL" id="KAF2806230.1"/>
    </source>
</evidence>
<accession>A0A6A6YBZ3</accession>
<organism evidence="2">
    <name type="scientific">Mytilinidion resinicola</name>
    <dbReference type="NCBI Taxonomy" id="574789"/>
    <lineage>
        <taxon>Eukaryota</taxon>
        <taxon>Fungi</taxon>
        <taxon>Dikarya</taxon>
        <taxon>Ascomycota</taxon>
        <taxon>Pezizomycotina</taxon>
        <taxon>Dothideomycetes</taxon>
        <taxon>Pleosporomycetidae</taxon>
        <taxon>Mytilinidiales</taxon>
        <taxon>Mytilinidiaceae</taxon>
        <taxon>Mytilinidion</taxon>
    </lineage>
</organism>
<gene>
    <name evidence="2 4" type="ORF">BDZ99DRAFT_573813</name>
</gene>
<keyword evidence="1" id="KW-0472">Membrane</keyword>
<evidence type="ECO:0000256" key="1">
    <source>
        <dbReference type="SAM" id="Phobius"/>
    </source>
</evidence>
<feature type="transmembrane region" description="Helical" evidence="1">
    <location>
        <begin position="86"/>
        <end position="111"/>
    </location>
</feature>
<keyword evidence="1" id="KW-0812">Transmembrane</keyword>
<name>A0A6A6YBZ3_9PEZI</name>
<evidence type="ECO:0000313" key="3">
    <source>
        <dbReference type="Proteomes" id="UP000504636"/>
    </source>
</evidence>
<dbReference type="Proteomes" id="UP000504636">
    <property type="component" value="Unplaced"/>
</dbReference>
<dbReference type="EMBL" id="MU003707">
    <property type="protein sequence ID" value="KAF2806230.1"/>
    <property type="molecule type" value="Genomic_DNA"/>
</dbReference>
<proteinExistence type="predicted"/>
<keyword evidence="1" id="KW-1133">Transmembrane helix</keyword>
<feature type="transmembrane region" description="Helical" evidence="1">
    <location>
        <begin position="200"/>
        <end position="219"/>
    </location>
</feature>
<dbReference type="AlphaFoldDB" id="A0A6A6YBZ3"/>
<dbReference type="GeneID" id="54469215"/>
<keyword evidence="3" id="KW-1185">Reference proteome</keyword>